<dbReference type="PANTHER" id="PTHR30629">
    <property type="entry name" value="PROPHAGE INTEGRASE"/>
    <property type="match status" value="1"/>
</dbReference>
<dbReference type="InterPro" id="IPR025166">
    <property type="entry name" value="Integrase_DNA_bind_dom"/>
</dbReference>
<evidence type="ECO:0000256" key="2">
    <source>
        <dbReference type="ARBA" id="ARBA00022908"/>
    </source>
</evidence>
<evidence type="ECO:0000256" key="3">
    <source>
        <dbReference type="ARBA" id="ARBA00023125"/>
    </source>
</evidence>
<dbReference type="Gene3D" id="1.10.443.10">
    <property type="entry name" value="Intergrase catalytic core"/>
    <property type="match status" value="1"/>
</dbReference>
<evidence type="ECO:0000259" key="6">
    <source>
        <dbReference type="PROSITE" id="PS51898"/>
    </source>
</evidence>
<dbReference type="EMBL" id="CP133586">
    <property type="protein sequence ID" value="WMT13025.1"/>
    <property type="molecule type" value="Genomic_DNA"/>
</dbReference>
<dbReference type="CDD" id="cd00801">
    <property type="entry name" value="INT_P4_C"/>
    <property type="match status" value="1"/>
</dbReference>
<dbReference type="Pfam" id="PF00589">
    <property type="entry name" value="Phage_integrase"/>
    <property type="match status" value="1"/>
</dbReference>
<evidence type="ECO:0000313" key="8">
    <source>
        <dbReference type="Proteomes" id="UP001235341"/>
    </source>
</evidence>
<keyword evidence="3 7" id="KW-0238">DNA-binding</keyword>
<dbReference type="Pfam" id="PF22022">
    <property type="entry name" value="Phage_int_M"/>
    <property type="match status" value="1"/>
</dbReference>
<dbReference type="Pfam" id="PF13356">
    <property type="entry name" value="Arm-DNA-bind_3"/>
    <property type="match status" value="1"/>
</dbReference>
<evidence type="ECO:0000256" key="5">
    <source>
        <dbReference type="SAM" id="MobiDB-lite"/>
    </source>
</evidence>
<proteinExistence type="inferred from homology"/>
<keyword evidence="2" id="KW-0229">DNA integration</keyword>
<name>A0ABY9PID6_SERFO</name>
<keyword evidence="4" id="KW-0233">DNA recombination</keyword>
<keyword evidence="8" id="KW-1185">Reference proteome</keyword>
<feature type="domain" description="Tyr recombinase" evidence="6">
    <location>
        <begin position="199"/>
        <end position="392"/>
    </location>
</feature>
<reference evidence="7 8" key="1">
    <citation type="submission" date="2023-08" db="EMBL/GenBank/DDBJ databases">
        <title>Complete Genome and Methylome dissection of Serratia fonticola NEB369.</title>
        <authorList>
            <person name="Fomenkov A."/>
            <person name="Roberts R.D."/>
        </authorList>
    </citation>
    <scope>NUCLEOTIDE SEQUENCE [LARGE SCALE GENOMIC DNA]</scope>
    <source>
        <strain evidence="7 8">NEB369</strain>
    </source>
</reference>
<organism evidence="7 8">
    <name type="scientific">Serratia fonticola</name>
    <dbReference type="NCBI Taxonomy" id="47917"/>
    <lineage>
        <taxon>Bacteria</taxon>
        <taxon>Pseudomonadati</taxon>
        <taxon>Pseudomonadota</taxon>
        <taxon>Gammaproteobacteria</taxon>
        <taxon>Enterobacterales</taxon>
        <taxon>Yersiniaceae</taxon>
        <taxon>Serratia</taxon>
    </lineage>
</organism>
<dbReference type="Proteomes" id="UP001235341">
    <property type="component" value="Chromosome"/>
</dbReference>
<dbReference type="InterPro" id="IPR010998">
    <property type="entry name" value="Integrase_recombinase_N"/>
</dbReference>
<feature type="compositionally biased region" description="Basic and acidic residues" evidence="5">
    <location>
        <begin position="83"/>
        <end position="93"/>
    </location>
</feature>
<sequence length="428" mass="49605">MSISDVVLRRTKPQDKPFKISDSAGLYLLVKPNGSKLWYLKYRYDGKERKLAFGAYPAVSLMLARKLRDDSRAELAQGNDPGQTRRHEKQAGRVGKTLEEVARAWHKNNRTWSYTHSTRILRNLEMYLFPSLGKQSIAKITTADFLSVLKAIEDKGFLEVAMRLQQRIVGIMRYAVQNQIIKYNPALDLTGAIATPQKRHHPALPLSRMPDFFTRLNADKGRLLTRLALRLNFYVFVRSSELRFARWEEIDFENALWTIPATRESVPGVRYSKRGAKMKTPHLVPLSTQAIAVLKQIHQLSGHGQFIFPNDHDMYKVMSENTLNKTLQRLGYDTKSELCAHGIRAMACSALLESGRWSRDAIELQMSHQERNSVRAAYNHLAEYLEVRYQMMQWWADYLDENQSAYVAPYHFFQKQRRKKNIKQLLPC</sequence>
<dbReference type="InterPro" id="IPR011010">
    <property type="entry name" value="DNA_brk_join_enz"/>
</dbReference>
<dbReference type="SUPFAM" id="SSF56349">
    <property type="entry name" value="DNA breaking-rejoining enzymes"/>
    <property type="match status" value="1"/>
</dbReference>
<dbReference type="RefSeq" id="WP_309204987.1">
    <property type="nucleotide sequence ID" value="NZ_CP133586.1"/>
</dbReference>
<accession>A0ABY9PID6</accession>
<evidence type="ECO:0000256" key="1">
    <source>
        <dbReference type="ARBA" id="ARBA00008857"/>
    </source>
</evidence>
<comment type="similarity">
    <text evidence="1">Belongs to the 'phage' integrase family.</text>
</comment>
<dbReference type="GO" id="GO:0003677">
    <property type="term" value="F:DNA binding"/>
    <property type="evidence" value="ECO:0007669"/>
    <property type="project" value="UniProtKB-KW"/>
</dbReference>
<dbReference type="InterPro" id="IPR002104">
    <property type="entry name" value="Integrase_catalytic"/>
</dbReference>
<dbReference type="Gene3D" id="1.10.150.130">
    <property type="match status" value="1"/>
</dbReference>
<evidence type="ECO:0000256" key="4">
    <source>
        <dbReference type="ARBA" id="ARBA00023172"/>
    </source>
</evidence>
<dbReference type="InterPro" id="IPR053876">
    <property type="entry name" value="Phage_int_M"/>
</dbReference>
<gene>
    <name evidence="7" type="ORF">RFB13_17485</name>
</gene>
<dbReference type="InterPro" id="IPR050808">
    <property type="entry name" value="Phage_Integrase"/>
</dbReference>
<protein>
    <submittedName>
        <fullName evidence="7">Integrase arm-type DNA-binding domain-containing protein</fullName>
    </submittedName>
</protein>
<dbReference type="Gene3D" id="3.30.160.390">
    <property type="entry name" value="Integrase, DNA-binding domain"/>
    <property type="match status" value="1"/>
</dbReference>
<dbReference type="InterPro" id="IPR038488">
    <property type="entry name" value="Integrase_DNA-bd_sf"/>
</dbReference>
<evidence type="ECO:0000313" key="7">
    <source>
        <dbReference type="EMBL" id="WMT13025.1"/>
    </source>
</evidence>
<dbReference type="PROSITE" id="PS51898">
    <property type="entry name" value="TYR_RECOMBINASE"/>
    <property type="match status" value="1"/>
</dbReference>
<dbReference type="PANTHER" id="PTHR30629:SF9">
    <property type="entry name" value="PROTEIN INTB-RELATED"/>
    <property type="match status" value="1"/>
</dbReference>
<feature type="region of interest" description="Disordered" evidence="5">
    <location>
        <begin position="72"/>
        <end position="93"/>
    </location>
</feature>
<dbReference type="InterPro" id="IPR013762">
    <property type="entry name" value="Integrase-like_cat_sf"/>
</dbReference>